<comment type="similarity">
    <text evidence="2 6">Belongs to the ARPC2 family.</text>
</comment>
<evidence type="ECO:0000256" key="4">
    <source>
        <dbReference type="ARBA" id="ARBA00023203"/>
    </source>
</evidence>
<evidence type="ECO:0000256" key="5">
    <source>
        <dbReference type="ARBA" id="ARBA00023212"/>
    </source>
</evidence>
<dbReference type="Proteomes" id="UP000054350">
    <property type="component" value="Unassembled WGS sequence"/>
</dbReference>
<dbReference type="SUPFAM" id="SSF69645">
    <property type="entry name" value="Arp2/3 complex subunits"/>
    <property type="match status" value="2"/>
</dbReference>
<evidence type="ECO:0000256" key="3">
    <source>
        <dbReference type="ARBA" id="ARBA00022490"/>
    </source>
</evidence>
<name>A0A0L0SNA9_ALLM3</name>
<sequence>MILLDSHNTILLDMLQTRLAGDRADSLKLQIADFDGAKFYAATESDNKAVVHVSLALRCYAELAALGANEFLASIYGDMLQATPDNGYDVTLRIDLDAVAASPDLTERVLTDVPLLKRHAMAALFHKAFVAHAEKQASDVFALHYRDGEAFYVQAQPDRVTVIFATQFKEETDRVFAKVFLQEFVDARRQASCQNAPAVLYSARDPPLELRGLPDVPEGDSVGYVTFILFPRHLADAATREATISRIQLFRDFLHYHIKCSKAYMHSRMRARVDSFLKVLNRAKPELPNAEKKTASGRTFVRRG</sequence>
<keyword evidence="5 6" id="KW-0206">Cytoskeleton</keyword>
<dbReference type="GO" id="GO:0005200">
    <property type="term" value="F:structural constituent of cytoskeleton"/>
    <property type="evidence" value="ECO:0007669"/>
    <property type="project" value="TreeGrafter"/>
</dbReference>
<keyword evidence="8" id="KW-1185">Reference proteome</keyword>
<comment type="subunit">
    <text evidence="6">Component of the Arp2/3 complex.</text>
</comment>
<dbReference type="PANTHER" id="PTHR12058:SF0">
    <property type="entry name" value="ACTIN-RELATED PROTEIN 2_3 COMPLEX SUBUNIT 2"/>
    <property type="match status" value="1"/>
</dbReference>
<dbReference type="eggNOG" id="KOG2826">
    <property type="taxonomic scope" value="Eukaryota"/>
</dbReference>
<dbReference type="GO" id="GO:0034314">
    <property type="term" value="P:Arp2/3 complex-mediated actin nucleation"/>
    <property type="evidence" value="ECO:0007669"/>
    <property type="project" value="InterPro"/>
</dbReference>
<keyword evidence="4 6" id="KW-0009">Actin-binding</keyword>
<evidence type="ECO:0000313" key="8">
    <source>
        <dbReference type="Proteomes" id="UP000054350"/>
    </source>
</evidence>
<dbReference type="InterPro" id="IPR007188">
    <property type="entry name" value="ARPC2"/>
</dbReference>
<dbReference type="GO" id="GO:0030041">
    <property type="term" value="P:actin filament polymerization"/>
    <property type="evidence" value="ECO:0007669"/>
    <property type="project" value="InterPro"/>
</dbReference>
<dbReference type="OrthoDB" id="148331at2759"/>
<dbReference type="InterPro" id="IPR034666">
    <property type="entry name" value="ARPC2/4"/>
</dbReference>
<keyword evidence="3 6" id="KW-0963">Cytoplasm</keyword>
<reference evidence="8" key="2">
    <citation type="submission" date="2009-11" db="EMBL/GenBank/DDBJ databases">
        <title>The Genome Sequence of Allomyces macrogynus strain ATCC 38327.</title>
        <authorList>
            <consortium name="The Broad Institute Genome Sequencing Platform"/>
            <person name="Russ C."/>
            <person name="Cuomo C."/>
            <person name="Shea T."/>
            <person name="Young S.K."/>
            <person name="Zeng Q."/>
            <person name="Koehrsen M."/>
            <person name="Haas B."/>
            <person name="Borodovsky M."/>
            <person name="Guigo R."/>
            <person name="Alvarado L."/>
            <person name="Berlin A."/>
            <person name="Borenstein D."/>
            <person name="Chen Z."/>
            <person name="Engels R."/>
            <person name="Freedman E."/>
            <person name="Gellesch M."/>
            <person name="Goldberg J."/>
            <person name="Griggs A."/>
            <person name="Gujja S."/>
            <person name="Heiman D."/>
            <person name="Hepburn T."/>
            <person name="Howarth C."/>
            <person name="Jen D."/>
            <person name="Larson L."/>
            <person name="Lewis B."/>
            <person name="Mehta T."/>
            <person name="Park D."/>
            <person name="Pearson M."/>
            <person name="Roberts A."/>
            <person name="Saif S."/>
            <person name="Shenoy N."/>
            <person name="Sisk P."/>
            <person name="Stolte C."/>
            <person name="Sykes S."/>
            <person name="Walk T."/>
            <person name="White J."/>
            <person name="Yandava C."/>
            <person name="Burger G."/>
            <person name="Gray M.W."/>
            <person name="Holland P.W.H."/>
            <person name="King N."/>
            <person name="Lang F.B.F."/>
            <person name="Roger A.J."/>
            <person name="Ruiz-Trillo I."/>
            <person name="Lander E."/>
            <person name="Nusbaum C."/>
        </authorList>
    </citation>
    <scope>NUCLEOTIDE SEQUENCE [LARGE SCALE GENOMIC DNA]</scope>
    <source>
        <strain evidence="8">ATCC 38327</strain>
    </source>
</reference>
<dbReference type="AlphaFoldDB" id="A0A0L0SNA9"/>
<evidence type="ECO:0000256" key="1">
    <source>
        <dbReference type="ARBA" id="ARBA00004245"/>
    </source>
</evidence>
<comment type="subcellular location">
    <subcellularLocation>
        <location evidence="1 6">Cytoplasm</location>
        <location evidence="1 6">Cytoskeleton</location>
    </subcellularLocation>
</comment>
<protein>
    <recommendedName>
        <fullName evidence="6">Arp2/3 complex 34 kDa subunit</fullName>
    </recommendedName>
</protein>
<dbReference type="VEuPathDB" id="FungiDB:AMAG_09066"/>
<evidence type="ECO:0000313" key="7">
    <source>
        <dbReference type="EMBL" id="KNE64006.1"/>
    </source>
</evidence>
<dbReference type="Pfam" id="PF04045">
    <property type="entry name" value="P34-Arc"/>
    <property type="match status" value="1"/>
</dbReference>
<dbReference type="PANTHER" id="PTHR12058">
    <property type="entry name" value="ARP2/3 COMPLEX 34 KDA SUBUNIT"/>
    <property type="match status" value="1"/>
</dbReference>
<dbReference type="Gene3D" id="3.30.1460.20">
    <property type="match status" value="2"/>
</dbReference>
<evidence type="ECO:0000256" key="2">
    <source>
        <dbReference type="ARBA" id="ARBA00007192"/>
    </source>
</evidence>
<dbReference type="GO" id="GO:0051015">
    <property type="term" value="F:actin filament binding"/>
    <property type="evidence" value="ECO:0007669"/>
    <property type="project" value="TreeGrafter"/>
</dbReference>
<dbReference type="STRING" id="578462.A0A0L0SNA9"/>
<dbReference type="OMA" id="YFDFQEE"/>
<dbReference type="FunFam" id="3.30.1460.20:FF:000003">
    <property type="entry name" value="Arp2/3 complex 34 kDa subunit"/>
    <property type="match status" value="1"/>
</dbReference>
<accession>A0A0L0SNA9</accession>
<organism evidence="7 8">
    <name type="scientific">Allomyces macrogynus (strain ATCC 38327)</name>
    <name type="common">Allomyces javanicus var. macrogynus</name>
    <dbReference type="NCBI Taxonomy" id="578462"/>
    <lineage>
        <taxon>Eukaryota</taxon>
        <taxon>Fungi</taxon>
        <taxon>Fungi incertae sedis</taxon>
        <taxon>Blastocladiomycota</taxon>
        <taxon>Blastocladiomycetes</taxon>
        <taxon>Blastocladiales</taxon>
        <taxon>Blastocladiaceae</taxon>
        <taxon>Allomyces</taxon>
    </lineage>
</organism>
<proteinExistence type="inferred from homology"/>
<reference evidence="7 8" key="1">
    <citation type="submission" date="2009-11" db="EMBL/GenBank/DDBJ databases">
        <title>Annotation of Allomyces macrogynus ATCC 38327.</title>
        <authorList>
            <consortium name="The Broad Institute Genome Sequencing Platform"/>
            <person name="Russ C."/>
            <person name="Cuomo C."/>
            <person name="Burger G."/>
            <person name="Gray M.W."/>
            <person name="Holland P.W.H."/>
            <person name="King N."/>
            <person name="Lang F.B.F."/>
            <person name="Roger A.J."/>
            <person name="Ruiz-Trillo I."/>
            <person name="Young S.K."/>
            <person name="Zeng Q."/>
            <person name="Gargeya S."/>
            <person name="Fitzgerald M."/>
            <person name="Haas B."/>
            <person name="Abouelleil A."/>
            <person name="Alvarado L."/>
            <person name="Arachchi H.M."/>
            <person name="Berlin A."/>
            <person name="Chapman S.B."/>
            <person name="Gearin G."/>
            <person name="Goldberg J."/>
            <person name="Griggs A."/>
            <person name="Gujja S."/>
            <person name="Hansen M."/>
            <person name="Heiman D."/>
            <person name="Howarth C."/>
            <person name="Larimer J."/>
            <person name="Lui A."/>
            <person name="MacDonald P.J.P."/>
            <person name="McCowen C."/>
            <person name="Montmayeur A."/>
            <person name="Murphy C."/>
            <person name="Neiman D."/>
            <person name="Pearson M."/>
            <person name="Priest M."/>
            <person name="Roberts A."/>
            <person name="Saif S."/>
            <person name="Shea T."/>
            <person name="Sisk P."/>
            <person name="Stolte C."/>
            <person name="Sykes S."/>
            <person name="Wortman J."/>
            <person name="Nusbaum C."/>
            <person name="Birren B."/>
        </authorList>
    </citation>
    <scope>NUCLEOTIDE SEQUENCE [LARGE SCALE GENOMIC DNA]</scope>
    <source>
        <strain evidence="7 8">ATCC 38327</strain>
    </source>
</reference>
<dbReference type="EMBL" id="GG745343">
    <property type="protein sequence ID" value="KNE64006.1"/>
    <property type="molecule type" value="Genomic_DNA"/>
</dbReference>
<evidence type="ECO:0000256" key="6">
    <source>
        <dbReference type="RuleBase" id="RU364015"/>
    </source>
</evidence>
<dbReference type="GO" id="GO:0005885">
    <property type="term" value="C:Arp2/3 protein complex"/>
    <property type="evidence" value="ECO:0007669"/>
    <property type="project" value="InterPro"/>
</dbReference>
<comment type="function">
    <text evidence="6">Functions as actin-binding component of the Arp2/3 complex which is involved in regulation of actin polymerization and together with an activating nucleation-promoting factor (NPF) mediates the formation of branched actin networks.</text>
</comment>
<gene>
    <name evidence="7" type="ORF">AMAG_09066</name>
</gene>